<proteinExistence type="predicted"/>
<sequence length="116" mass="13175">MEYYWALTTKELGVSTLYWSFDNYRTFWDVNGLTPEKAFVDCAKESLSHIDLKYTGNYEIKSFDPGNGYLPDVNKKLILIEVSNGLSAVGPIWSSGAPEEMFKNKQPMGSFQITTK</sequence>
<gene>
    <name evidence="1" type="ORF">LCMAC101_05620</name>
</gene>
<name>A0A481YSQ1_9VIRU</name>
<accession>A0A481YSQ1</accession>
<evidence type="ECO:0000313" key="1">
    <source>
        <dbReference type="EMBL" id="QBK85967.1"/>
    </source>
</evidence>
<reference evidence="1" key="1">
    <citation type="journal article" date="2019" name="MBio">
        <title>Virus Genomes from Deep Sea Sediments Expand the Ocean Megavirome and Support Independent Origins of Viral Gigantism.</title>
        <authorList>
            <person name="Backstrom D."/>
            <person name="Yutin N."/>
            <person name="Jorgensen S.L."/>
            <person name="Dharamshi J."/>
            <person name="Homa F."/>
            <person name="Zaremba-Niedwiedzka K."/>
            <person name="Spang A."/>
            <person name="Wolf Y.I."/>
            <person name="Koonin E.V."/>
            <person name="Ettema T.J."/>
        </authorList>
    </citation>
    <scope>NUCLEOTIDE SEQUENCE</scope>
</reference>
<protein>
    <submittedName>
        <fullName evidence="1">Uncharacterized protein</fullName>
    </submittedName>
</protein>
<dbReference type="EMBL" id="MK500328">
    <property type="protein sequence ID" value="QBK85967.1"/>
    <property type="molecule type" value="Genomic_DNA"/>
</dbReference>
<organism evidence="1">
    <name type="scientific">Marseillevirus LCMAC101</name>
    <dbReference type="NCBI Taxonomy" id="2506602"/>
    <lineage>
        <taxon>Viruses</taxon>
        <taxon>Varidnaviria</taxon>
        <taxon>Bamfordvirae</taxon>
        <taxon>Nucleocytoviricota</taxon>
        <taxon>Megaviricetes</taxon>
        <taxon>Pimascovirales</taxon>
        <taxon>Pimascovirales incertae sedis</taxon>
        <taxon>Marseilleviridae</taxon>
    </lineage>
</organism>